<dbReference type="InterPro" id="IPR013319">
    <property type="entry name" value="GH11/12"/>
</dbReference>
<keyword evidence="15" id="KW-1185">Reference proteome</keyword>
<keyword evidence="9 10" id="KW-0624">Polysaccharide degradation</keyword>
<comment type="similarity">
    <text evidence="3 10 11">Belongs to the glycosyl hydrolase 11 (cellulase G) family.</text>
</comment>
<evidence type="ECO:0000256" key="10">
    <source>
        <dbReference type="PROSITE-ProRule" id="PRU01097"/>
    </source>
</evidence>
<dbReference type="PROSITE" id="PS51761">
    <property type="entry name" value="GH11_3"/>
    <property type="match status" value="1"/>
</dbReference>
<dbReference type="GO" id="GO:0045493">
    <property type="term" value="P:xylan catabolic process"/>
    <property type="evidence" value="ECO:0007669"/>
    <property type="project" value="UniProtKB-UniRule"/>
</dbReference>
<dbReference type="InterPro" id="IPR033123">
    <property type="entry name" value="GH11_dom"/>
</dbReference>
<dbReference type="SUPFAM" id="SSF49899">
    <property type="entry name" value="Concanavalin A-like lectins/glucanases"/>
    <property type="match status" value="1"/>
</dbReference>
<evidence type="ECO:0000256" key="11">
    <source>
        <dbReference type="RuleBase" id="RU362015"/>
    </source>
</evidence>
<evidence type="ECO:0000256" key="2">
    <source>
        <dbReference type="ARBA" id="ARBA00004851"/>
    </source>
</evidence>
<keyword evidence="5 10" id="KW-0858">Xylan degradation</keyword>
<comment type="catalytic activity">
    <reaction evidence="1 10 11">
        <text>Endohydrolysis of (1-&gt;4)-beta-D-xylosidic linkages in xylans.</text>
        <dbReference type="EC" id="3.2.1.8"/>
    </reaction>
</comment>
<sequence length="223" mass="23833">MRFLNFLIFALCAGVGVCALPGEVLDRGAGAAFYSSDWDDGTAKHTYTNGPNGLYSVVWSGDKGNFVSGKGYNPGGPRAVDYSGSFEPIGNAYLSLYGWTTNPLVEYYIVDSYGTHKPCSSLSDNATMLGNVTSDGEVYEIWTKKRINEPSIQGKATFNQAFSIRTTKRVGGTITTGNHYAAWKKVGLKLGGYQYMIIATEGQNSTGKATITVGVAPKDVATA</sequence>
<dbReference type="AlphaFoldDB" id="A0A2J6S7N7"/>
<evidence type="ECO:0000259" key="13">
    <source>
        <dbReference type="PROSITE" id="PS51761"/>
    </source>
</evidence>
<evidence type="ECO:0000313" key="15">
    <source>
        <dbReference type="Proteomes" id="UP000235786"/>
    </source>
</evidence>
<dbReference type="EC" id="3.2.1.8" evidence="4 10"/>
<organism evidence="14 15">
    <name type="scientific">Hyaloscypha variabilis (strain UAMH 11265 / GT02V1 / F)</name>
    <name type="common">Meliniomyces variabilis</name>
    <dbReference type="NCBI Taxonomy" id="1149755"/>
    <lineage>
        <taxon>Eukaryota</taxon>
        <taxon>Fungi</taxon>
        <taxon>Dikarya</taxon>
        <taxon>Ascomycota</taxon>
        <taxon>Pezizomycotina</taxon>
        <taxon>Leotiomycetes</taxon>
        <taxon>Helotiales</taxon>
        <taxon>Hyaloscyphaceae</taxon>
        <taxon>Hyaloscypha</taxon>
        <taxon>Hyaloscypha variabilis</taxon>
    </lineage>
</organism>
<evidence type="ECO:0000256" key="4">
    <source>
        <dbReference type="ARBA" id="ARBA00012590"/>
    </source>
</evidence>
<comment type="pathway">
    <text evidence="2 10 11">Glycan degradation; xylan degradation.</text>
</comment>
<dbReference type="InterPro" id="IPR013320">
    <property type="entry name" value="ConA-like_dom_sf"/>
</dbReference>
<keyword evidence="12" id="KW-0732">Signal</keyword>
<feature type="chain" id="PRO_5014402869" description="Endo-1,4-beta-xylanase" evidence="12">
    <location>
        <begin position="20"/>
        <end position="223"/>
    </location>
</feature>
<evidence type="ECO:0000256" key="5">
    <source>
        <dbReference type="ARBA" id="ARBA00022651"/>
    </source>
</evidence>
<evidence type="ECO:0000256" key="8">
    <source>
        <dbReference type="ARBA" id="ARBA00023295"/>
    </source>
</evidence>
<dbReference type="GO" id="GO:0031176">
    <property type="term" value="F:endo-1,4-beta-xylanase activity"/>
    <property type="evidence" value="ECO:0007669"/>
    <property type="project" value="UniProtKB-UniRule"/>
</dbReference>
<evidence type="ECO:0000256" key="3">
    <source>
        <dbReference type="ARBA" id="ARBA00007792"/>
    </source>
</evidence>
<dbReference type="UniPathway" id="UPA00114"/>
<evidence type="ECO:0000256" key="7">
    <source>
        <dbReference type="ARBA" id="ARBA00023277"/>
    </source>
</evidence>
<feature type="active site" description="Proton donor" evidence="10">
    <location>
        <position position="201"/>
    </location>
</feature>
<evidence type="ECO:0000313" key="14">
    <source>
        <dbReference type="EMBL" id="PMD46756.1"/>
    </source>
</evidence>
<feature type="signal peptide" evidence="12">
    <location>
        <begin position="1"/>
        <end position="19"/>
    </location>
</feature>
<dbReference type="Pfam" id="PF00457">
    <property type="entry name" value="Glyco_hydro_11"/>
    <property type="match status" value="1"/>
</dbReference>
<dbReference type="EMBL" id="KZ613939">
    <property type="protein sequence ID" value="PMD46756.1"/>
    <property type="molecule type" value="Genomic_DNA"/>
</dbReference>
<keyword evidence="8 10" id="KW-0326">Glycosidase</keyword>
<accession>A0A2J6S7N7</accession>
<dbReference type="PROSITE" id="PS00776">
    <property type="entry name" value="GH11_1"/>
    <property type="match status" value="1"/>
</dbReference>
<reference evidence="14 15" key="1">
    <citation type="submission" date="2016-04" db="EMBL/GenBank/DDBJ databases">
        <title>A degradative enzymes factory behind the ericoid mycorrhizal symbiosis.</title>
        <authorList>
            <consortium name="DOE Joint Genome Institute"/>
            <person name="Martino E."/>
            <person name="Morin E."/>
            <person name="Grelet G."/>
            <person name="Kuo A."/>
            <person name="Kohler A."/>
            <person name="Daghino S."/>
            <person name="Barry K."/>
            <person name="Choi C."/>
            <person name="Cichocki N."/>
            <person name="Clum A."/>
            <person name="Copeland A."/>
            <person name="Hainaut M."/>
            <person name="Haridas S."/>
            <person name="Labutti K."/>
            <person name="Lindquist E."/>
            <person name="Lipzen A."/>
            <person name="Khouja H.-R."/>
            <person name="Murat C."/>
            <person name="Ohm R."/>
            <person name="Olson A."/>
            <person name="Spatafora J."/>
            <person name="Veneault-Fourrey C."/>
            <person name="Henrissat B."/>
            <person name="Grigoriev I."/>
            <person name="Martin F."/>
            <person name="Perotto S."/>
        </authorList>
    </citation>
    <scope>NUCLEOTIDE SEQUENCE [LARGE SCALE GENOMIC DNA]</scope>
    <source>
        <strain evidence="14 15">F</strain>
    </source>
</reference>
<dbReference type="PANTHER" id="PTHR46828:SF2">
    <property type="entry name" value="ENDO-1,4-BETA-XYLANASE A-RELATED"/>
    <property type="match status" value="1"/>
</dbReference>
<keyword evidence="6 10" id="KW-0378">Hydrolase</keyword>
<gene>
    <name evidence="14" type="ORF">L207DRAFT_541137</name>
</gene>
<evidence type="ECO:0000256" key="6">
    <source>
        <dbReference type="ARBA" id="ARBA00022801"/>
    </source>
</evidence>
<dbReference type="InterPro" id="IPR001137">
    <property type="entry name" value="Glyco_hydro_11"/>
</dbReference>
<dbReference type="PRINTS" id="PR00911">
    <property type="entry name" value="GLHYDRLASE11"/>
</dbReference>
<evidence type="ECO:0000256" key="12">
    <source>
        <dbReference type="SAM" id="SignalP"/>
    </source>
</evidence>
<protein>
    <recommendedName>
        <fullName evidence="4 10">Endo-1,4-beta-xylanase</fullName>
        <ecNumber evidence="4 10">3.2.1.8</ecNumber>
    </recommendedName>
</protein>
<keyword evidence="7 10" id="KW-0119">Carbohydrate metabolism</keyword>
<dbReference type="PANTHER" id="PTHR46828">
    <property type="entry name" value="ENDO-1,4-BETA-XYLANASE A-RELATED"/>
    <property type="match status" value="1"/>
</dbReference>
<dbReference type="Gene3D" id="2.60.120.180">
    <property type="match status" value="1"/>
</dbReference>
<evidence type="ECO:0000256" key="1">
    <source>
        <dbReference type="ARBA" id="ARBA00000681"/>
    </source>
</evidence>
<dbReference type="OrthoDB" id="2115822at2759"/>
<dbReference type="InterPro" id="IPR018208">
    <property type="entry name" value="GH11_AS_1"/>
</dbReference>
<dbReference type="Proteomes" id="UP000235786">
    <property type="component" value="Unassembled WGS sequence"/>
</dbReference>
<proteinExistence type="inferred from homology"/>
<name>A0A2J6S7N7_HYAVF</name>
<feature type="domain" description="GH11" evidence="13">
    <location>
        <begin position="21"/>
        <end position="214"/>
    </location>
</feature>
<evidence type="ECO:0000256" key="9">
    <source>
        <dbReference type="ARBA" id="ARBA00023326"/>
    </source>
</evidence>
<feature type="active site" description="Nucleophile" evidence="10">
    <location>
        <position position="106"/>
    </location>
</feature>